<keyword evidence="3" id="KW-0132">Cell division</keyword>
<evidence type="ECO:0000256" key="1">
    <source>
        <dbReference type="ARBA" id="ARBA00004370"/>
    </source>
</evidence>
<keyword evidence="5 8" id="KW-1133">Transmembrane helix</keyword>
<dbReference type="AlphaFoldDB" id="A0A937W0X4"/>
<reference evidence="10" key="1">
    <citation type="submission" date="2019-03" db="EMBL/GenBank/DDBJ databases">
        <title>Lake Tanganyika Metagenome-Assembled Genomes (MAGs).</title>
        <authorList>
            <person name="Tran P."/>
        </authorList>
    </citation>
    <scope>NUCLEOTIDE SEQUENCE</scope>
    <source>
        <strain evidence="10">K_DeepCast_65m_m2_066</strain>
    </source>
</reference>
<evidence type="ECO:0000256" key="5">
    <source>
        <dbReference type="ARBA" id="ARBA00022989"/>
    </source>
</evidence>
<feature type="domain" description="POTRA" evidence="9">
    <location>
        <begin position="60"/>
        <end position="128"/>
    </location>
</feature>
<dbReference type="Pfam" id="PF08478">
    <property type="entry name" value="POTRA_1"/>
    <property type="match status" value="1"/>
</dbReference>
<dbReference type="InterPro" id="IPR034746">
    <property type="entry name" value="POTRA"/>
</dbReference>
<name>A0A937W0X4_UNCTE</name>
<protein>
    <submittedName>
        <fullName evidence="10">FtsQ-type POTRA domain-containing protein</fullName>
    </submittedName>
</protein>
<dbReference type="PANTHER" id="PTHR35851">
    <property type="entry name" value="CELL DIVISION PROTEIN FTSQ"/>
    <property type="match status" value="1"/>
</dbReference>
<dbReference type="GO" id="GO:0090529">
    <property type="term" value="P:cell septum assembly"/>
    <property type="evidence" value="ECO:0007669"/>
    <property type="project" value="InterPro"/>
</dbReference>
<dbReference type="InterPro" id="IPR026579">
    <property type="entry name" value="FtsQ"/>
</dbReference>
<dbReference type="InterPro" id="IPR013685">
    <property type="entry name" value="POTRA_FtsQ_type"/>
</dbReference>
<gene>
    <name evidence="10" type="ORF">FJZ47_06505</name>
</gene>
<feature type="transmembrane region" description="Helical" evidence="8">
    <location>
        <begin position="23"/>
        <end position="47"/>
    </location>
</feature>
<evidence type="ECO:0000256" key="4">
    <source>
        <dbReference type="ARBA" id="ARBA00022692"/>
    </source>
</evidence>
<comment type="caution">
    <text evidence="10">The sequence shown here is derived from an EMBL/GenBank/DDBJ whole genome shotgun (WGS) entry which is preliminary data.</text>
</comment>
<sequence length="271" mass="31075">MPLATTSSTLYVAQRRRFRGKRLLTRAWFLGQCLLGVALAAALAWGLKTAYPLVVEAAYFRVQTVEITGLTALTRDEVSYLLGLTDETTLWQLDLPRMGKRLTHHPYVKTVVMRRVFPSTLHVAIQERAPYLVISAENQRRLIDEEGVVLRPFLPEQDPKVPEVILPHPRALEPGMRLRQQEVQRAFELLQIYKASPLAEVLRLRSLTVQPSGMSVWRFEQYPFDVRLGDEGILVQLGRLPLALRYITQNHLTVRAIDLSYRKRMIIIPIS</sequence>
<keyword evidence="4 8" id="KW-0812">Transmembrane</keyword>
<dbReference type="Gene3D" id="3.10.20.310">
    <property type="entry name" value="membrane protein fhac"/>
    <property type="match status" value="1"/>
</dbReference>
<evidence type="ECO:0000313" key="11">
    <source>
        <dbReference type="Proteomes" id="UP000712673"/>
    </source>
</evidence>
<keyword evidence="6 8" id="KW-0472">Membrane</keyword>
<dbReference type="PANTHER" id="PTHR35851:SF1">
    <property type="entry name" value="CELL DIVISION PROTEIN FTSQ"/>
    <property type="match status" value="1"/>
</dbReference>
<evidence type="ECO:0000256" key="2">
    <source>
        <dbReference type="ARBA" id="ARBA00022475"/>
    </source>
</evidence>
<accession>A0A937W0X4</accession>
<dbReference type="GO" id="GO:0016020">
    <property type="term" value="C:membrane"/>
    <property type="evidence" value="ECO:0007669"/>
    <property type="project" value="UniProtKB-SubCell"/>
</dbReference>
<evidence type="ECO:0000256" key="7">
    <source>
        <dbReference type="ARBA" id="ARBA00023306"/>
    </source>
</evidence>
<keyword evidence="2" id="KW-1003">Cell membrane</keyword>
<proteinExistence type="predicted"/>
<evidence type="ECO:0000313" key="10">
    <source>
        <dbReference type="EMBL" id="MBM3223434.1"/>
    </source>
</evidence>
<dbReference type="PROSITE" id="PS51779">
    <property type="entry name" value="POTRA"/>
    <property type="match status" value="1"/>
</dbReference>
<evidence type="ECO:0000256" key="6">
    <source>
        <dbReference type="ARBA" id="ARBA00023136"/>
    </source>
</evidence>
<keyword evidence="7" id="KW-0131">Cell cycle</keyword>
<dbReference type="EMBL" id="VGLS01000143">
    <property type="protein sequence ID" value="MBM3223434.1"/>
    <property type="molecule type" value="Genomic_DNA"/>
</dbReference>
<evidence type="ECO:0000256" key="8">
    <source>
        <dbReference type="SAM" id="Phobius"/>
    </source>
</evidence>
<comment type="subcellular location">
    <subcellularLocation>
        <location evidence="1">Membrane</location>
    </subcellularLocation>
</comment>
<evidence type="ECO:0000256" key="3">
    <source>
        <dbReference type="ARBA" id="ARBA00022618"/>
    </source>
</evidence>
<evidence type="ECO:0000259" key="9">
    <source>
        <dbReference type="PROSITE" id="PS51779"/>
    </source>
</evidence>
<organism evidence="10 11">
    <name type="scientific">Tectimicrobiota bacterium</name>
    <dbReference type="NCBI Taxonomy" id="2528274"/>
    <lineage>
        <taxon>Bacteria</taxon>
        <taxon>Pseudomonadati</taxon>
        <taxon>Nitrospinota/Tectimicrobiota group</taxon>
        <taxon>Candidatus Tectimicrobiota</taxon>
    </lineage>
</organism>
<dbReference type="Proteomes" id="UP000712673">
    <property type="component" value="Unassembled WGS sequence"/>
</dbReference>